<proteinExistence type="predicted"/>
<evidence type="ECO:0000313" key="3">
    <source>
        <dbReference type="Proteomes" id="UP000190389"/>
    </source>
</evidence>
<organism evidence="2 3">
    <name type="scientific">Mycoplasmopsis verecunda</name>
    <dbReference type="NCBI Taxonomy" id="171291"/>
    <lineage>
        <taxon>Bacteria</taxon>
        <taxon>Bacillati</taxon>
        <taxon>Mycoplasmatota</taxon>
        <taxon>Mycoplasmoidales</taxon>
        <taxon>Metamycoplasmataceae</taxon>
        <taxon>Mycoplasmopsis</taxon>
    </lineage>
</organism>
<feature type="transmembrane region" description="Helical" evidence="1">
    <location>
        <begin position="58"/>
        <end position="82"/>
    </location>
</feature>
<keyword evidence="3" id="KW-1185">Reference proteome</keyword>
<dbReference type="EMBL" id="FUXF01000002">
    <property type="protein sequence ID" value="SJZ40708.1"/>
    <property type="molecule type" value="Genomic_DNA"/>
</dbReference>
<name>A0A1T4KE18_9BACT</name>
<dbReference type="RefSeq" id="WP_078746769.1">
    <property type="nucleotide sequence ID" value="NZ_CP137850.1"/>
</dbReference>
<evidence type="ECO:0000256" key="1">
    <source>
        <dbReference type="SAM" id="Phobius"/>
    </source>
</evidence>
<dbReference type="STRING" id="171291.SAMN02745154_00017"/>
<protein>
    <submittedName>
        <fullName evidence="2">Uncharacterized protein</fullName>
    </submittedName>
</protein>
<gene>
    <name evidence="2" type="ORF">SAMN02745154_00017</name>
</gene>
<evidence type="ECO:0000313" key="2">
    <source>
        <dbReference type="EMBL" id="SJZ40708.1"/>
    </source>
</evidence>
<reference evidence="3" key="1">
    <citation type="submission" date="2017-02" db="EMBL/GenBank/DDBJ databases">
        <authorList>
            <person name="Varghese N."/>
            <person name="Submissions S."/>
        </authorList>
    </citation>
    <scope>NUCLEOTIDE SEQUENCE [LARGE SCALE GENOMIC DNA]</scope>
    <source>
        <strain evidence="3">ATCC 27862</strain>
    </source>
</reference>
<keyword evidence="1" id="KW-1133">Transmembrane helix</keyword>
<dbReference type="Proteomes" id="UP000190389">
    <property type="component" value="Unassembled WGS sequence"/>
</dbReference>
<dbReference type="AlphaFoldDB" id="A0A1T4KE18"/>
<keyword evidence="1" id="KW-0812">Transmembrane</keyword>
<keyword evidence="1" id="KW-0472">Membrane</keyword>
<sequence>MQNQEHNETETFEQKINEFMPFYKKLGIVVIIFSTLVLSFVIPLLILVSTTDTTEHSIAIDVLLALLIISPFGSVIYFYAYYMPKANKFKKEIISDKSQFKPYYEKNCKTWFQKYLFRSLILQLFGLQERYKLTHDVPEELAKQYDELVGDVHEYKTEDEKYESNLANEDKIQETEELVKLDEITKELNDEKDKEQK</sequence>
<feature type="transmembrane region" description="Helical" evidence="1">
    <location>
        <begin position="26"/>
        <end position="46"/>
    </location>
</feature>
<accession>A0A1T4KE18</accession>